<gene>
    <name evidence="2" type="ORF">GPY48_19690</name>
</gene>
<dbReference type="InterPro" id="IPR037883">
    <property type="entry name" value="Knr4/Smi1-like_sf"/>
</dbReference>
<name>A0ABX0AUI0_9GAMM</name>
<accession>A0ABX0AUI0</accession>
<dbReference type="InterPro" id="IPR018958">
    <property type="entry name" value="Knr4/Smi1-like_dom"/>
</dbReference>
<protein>
    <recommendedName>
        <fullName evidence="1">Knr4/Smi1-like domain-containing protein</fullName>
    </recommendedName>
</protein>
<dbReference type="EMBL" id="WSFC01000058">
    <property type="protein sequence ID" value="NDL05326.1"/>
    <property type="molecule type" value="Genomic_DNA"/>
</dbReference>
<proteinExistence type="predicted"/>
<evidence type="ECO:0000259" key="1">
    <source>
        <dbReference type="Pfam" id="PF09346"/>
    </source>
</evidence>
<sequence>MWRLIMIPEKVSNYIKSKGSYILREDKINCIDTIHSLDIDLSSEFSSFYQEIYCDLISPKPIADLLDIDDIKEQFYYVKDRYDLPDEYIPLTSDESEGMYLFNKKNGSVYDFNLSEYDTFMKGKISPRWKTFNDFLIWYFDESNVDDI</sequence>
<comment type="caution">
    <text evidence="2">The sequence shown here is derived from an EMBL/GenBank/DDBJ whole genome shotgun (WGS) entry which is preliminary data.</text>
</comment>
<keyword evidence="3" id="KW-1185">Reference proteome</keyword>
<dbReference type="SUPFAM" id="SSF160631">
    <property type="entry name" value="SMI1/KNR4-like"/>
    <property type="match status" value="1"/>
</dbReference>
<dbReference type="Proteomes" id="UP000466619">
    <property type="component" value="Unassembled WGS sequence"/>
</dbReference>
<feature type="domain" description="Knr4/Smi1-like" evidence="1">
    <location>
        <begin position="36"/>
        <end position="136"/>
    </location>
</feature>
<dbReference type="Pfam" id="PF09346">
    <property type="entry name" value="SMI1_KNR4"/>
    <property type="match status" value="1"/>
</dbReference>
<evidence type="ECO:0000313" key="3">
    <source>
        <dbReference type="Proteomes" id="UP000466619"/>
    </source>
</evidence>
<organism evidence="2 3">
    <name type="scientific">Photorhabdus bodei</name>
    <dbReference type="NCBI Taxonomy" id="2029681"/>
    <lineage>
        <taxon>Bacteria</taxon>
        <taxon>Pseudomonadati</taxon>
        <taxon>Pseudomonadota</taxon>
        <taxon>Gammaproteobacteria</taxon>
        <taxon>Enterobacterales</taxon>
        <taxon>Morganellaceae</taxon>
        <taxon>Photorhabdus</taxon>
    </lineage>
</organism>
<evidence type="ECO:0000313" key="2">
    <source>
        <dbReference type="EMBL" id="NDL05326.1"/>
    </source>
</evidence>
<reference evidence="2 3" key="1">
    <citation type="submission" date="2019-12" db="EMBL/GenBank/DDBJ databases">
        <title>Engineering Photorhabdus to improve their lethality against agricultural pests.</title>
        <authorList>
            <person name="Machado R.A.R."/>
        </authorList>
    </citation>
    <scope>NUCLEOTIDE SEQUENCE [LARGE SCALE GENOMIC DNA]</scope>
    <source>
        <strain evidence="2 3">M-CN4</strain>
    </source>
</reference>